<gene>
    <name evidence="2" type="ORF">SAMN06295955_10643</name>
</gene>
<protein>
    <submittedName>
        <fullName evidence="2">Uncharacterized protein</fullName>
    </submittedName>
</protein>
<reference evidence="2 3" key="1">
    <citation type="submission" date="2017-06" db="EMBL/GenBank/DDBJ databases">
        <authorList>
            <person name="Kim H.J."/>
            <person name="Triplett B.A."/>
        </authorList>
    </citation>
    <scope>NUCLEOTIDE SEQUENCE [LARGE SCALE GENOMIC DNA]</scope>
    <source>
        <strain evidence="2 3">DS15</strain>
    </source>
</reference>
<dbReference type="AlphaFoldDB" id="A0A239HNS2"/>
<name>A0A239HNS2_9SPHN</name>
<organism evidence="2 3">
    <name type="scientific">Sphingopyxis indica</name>
    <dbReference type="NCBI Taxonomy" id="436663"/>
    <lineage>
        <taxon>Bacteria</taxon>
        <taxon>Pseudomonadati</taxon>
        <taxon>Pseudomonadota</taxon>
        <taxon>Alphaproteobacteria</taxon>
        <taxon>Sphingomonadales</taxon>
        <taxon>Sphingomonadaceae</taxon>
        <taxon>Sphingopyxis</taxon>
    </lineage>
</organism>
<dbReference type="Proteomes" id="UP000198339">
    <property type="component" value="Unassembled WGS sequence"/>
</dbReference>
<proteinExistence type="predicted"/>
<dbReference type="EMBL" id="FZPA01000006">
    <property type="protein sequence ID" value="SNS83017.1"/>
    <property type="molecule type" value="Genomic_DNA"/>
</dbReference>
<accession>A0A239HNS2</accession>
<keyword evidence="3" id="KW-1185">Reference proteome</keyword>
<evidence type="ECO:0000313" key="3">
    <source>
        <dbReference type="Proteomes" id="UP000198339"/>
    </source>
</evidence>
<evidence type="ECO:0000256" key="1">
    <source>
        <dbReference type="SAM" id="MobiDB-lite"/>
    </source>
</evidence>
<sequence length="160" mass="17019">MVRHMVARAACREGFVRFGALVTLLCVGGVTLPGAAAQPSDEPVRDADEAIARTRELVDPIERCKPADDGSITVCGNDTERYRLTPEQRAIAGVGQKADAPLPRAEAKAMSLDRLPYNWISIGKGYPPGPEYNPLYELAKERTAPGADATAEEGEGAGTP</sequence>
<evidence type="ECO:0000313" key="2">
    <source>
        <dbReference type="EMBL" id="SNS83017.1"/>
    </source>
</evidence>
<feature type="compositionally biased region" description="Acidic residues" evidence="1">
    <location>
        <begin position="150"/>
        <end position="160"/>
    </location>
</feature>
<feature type="region of interest" description="Disordered" evidence="1">
    <location>
        <begin position="140"/>
        <end position="160"/>
    </location>
</feature>